<keyword evidence="3" id="KW-0378">Hydrolase</keyword>
<dbReference type="InterPro" id="IPR000602">
    <property type="entry name" value="Glyco_hydro_38_N"/>
</dbReference>
<organism evidence="6 7">
    <name type="scientific">Nitrosomonas communis</name>
    <dbReference type="NCBI Taxonomy" id="44574"/>
    <lineage>
        <taxon>Bacteria</taxon>
        <taxon>Pseudomonadati</taxon>
        <taxon>Pseudomonadota</taxon>
        <taxon>Betaproteobacteria</taxon>
        <taxon>Nitrosomonadales</taxon>
        <taxon>Nitrosomonadaceae</taxon>
        <taxon>Nitrosomonas</taxon>
    </lineage>
</organism>
<evidence type="ECO:0000259" key="5">
    <source>
        <dbReference type="SMART" id="SM00872"/>
    </source>
</evidence>
<dbReference type="SUPFAM" id="SSF74650">
    <property type="entry name" value="Galactose mutarotase-like"/>
    <property type="match status" value="1"/>
</dbReference>
<dbReference type="Gene3D" id="1.20.1270.50">
    <property type="entry name" value="Glycoside hydrolase family 38, central domain"/>
    <property type="match status" value="1"/>
</dbReference>
<dbReference type="SMART" id="SM00872">
    <property type="entry name" value="Alpha-mann_mid"/>
    <property type="match status" value="1"/>
</dbReference>
<dbReference type="GO" id="GO:0004559">
    <property type="term" value="F:alpha-mannosidase activity"/>
    <property type="evidence" value="ECO:0007669"/>
    <property type="project" value="InterPro"/>
</dbReference>
<dbReference type="SUPFAM" id="SSF88688">
    <property type="entry name" value="Families 57/38 glycoside transferase middle domain"/>
    <property type="match status" value="1"/>
</dbReference>
<dbReference type="InterPro" id="IPR011682">
    <property type="entry name" value="Glyco_hydro_38_C"/>
</dbReference>
<dbReference type="InterPro" id="IPR027291">
    <property type="entry name" value="Glyco_hydro_38_N_sf"/>
</dbReference>
<evidence type="ECO:0000313" key="6">
    <source>
        <dbReference type="EMBL" id="TYP86105.1"/>
    </source>
</evidence>
<dbReference type="InterPro" id="IPR028995">
    <property type="entry name" value="Glyco_hydro_57/38_cen_sf"/>
</dbReference>
<evidence type="ECO:0000256" key="4">
    <source>
        <dbReference type="ARBA" id="ARBA00023295"/>
    </source>
</evidence>
<keyword evidence="2" id="KW-0479">Metal-binding</keyword>
<dbReference type="Pfam" id="PF09261">
    <property type="entry name" value="Alpha-mann_mid"/>
    <property type="match status" value="1"/>
</dbReference>
<dbReference type="OrthoDB" id="9764050at2"/>
<evidence type="ECO:0000256" key="3">
    <source>
        <dbReference type="ARBA" id="ARBA00022801"/>
    </source>
</evidence>
<dbReference type="InterPro" id="IPR041147">
    <property type="entry name" value="GH38_C"/>
</dbReference>
<sequence length="958" mass="107653">MKMIHVISHAHWDREWYRTFQQFRLRLVHLVDGLLDLLAKDDNYKHFMLDGQTIVLDDYLLMRPEAEAILKKNIRKERILIGPWHILPDMFLISPEAHIRNLLAGARDARKFGQKMRIGYLPDSFGHIGQMPQILRGFGIDNACVWRGLDDQPAEFWWQAPDGSRVLMMYLRDSYSNGAGLNADNPAQFTEQIKQAADSLAPHSVLSHLLVMYGTDHMEPPAGTSKAIQAANEHLNAYCAIHSTLPAYLKEIQTEIAEQKLQLPVVTGELRSCKRSPLLPGVLSARMWIKQRNHTCENLLEKWAEPLSVFASLMKLVNKPAPLVRQAWQLLMECHPHDSICGCSIDQVHEEMKSRFDQVEQIGEEITKQNIDALASVINTEQESSSPGPKLSAIIAFNPLSFPRTDVVSASMVLPANISDFEIVDEAGNRVPHQSASGKVTDLINVRVPREKLGSLLGLAHEGRISNLAVQAVHFEREGATMRIEAIFAENKPPQVEVWNKGVTALREFIHDTSIEAFHIHARSPQSTDITFVVNDVPALGWKTFYLCAKQNNLPEIEVSPAMRSLAPLVSLPLVQKLIARLSRRTCRPPYVIENTHFVVELELSDRTLTVTDKTTAKKYRGLHRFVDSGDCGDEYNFSPPSLDSTQDLPALCEVNIVRGAVQQVITVSLEMNIPARLNADRKSRSSERVKLPITTTITLINGVPRVDIHTRVNNAAKDHRLRVHFPFSTEIEFAQFDGHFEIVKRKIGIPLHDAAWVEEPRPEAPQRAFTSAVDMSIANRGLPEVEVTSRHEIALTLLRCVGWLSRDDFSTRTGHAGPFLETPKAQMQGEWEFDYSIILNQSNFQQAWSFDVPLRVVSTDLHRGMLAGTGSFVTVDHPSLLVSAVKETDDGRGWLVRGYNIGDEEIEVTITPWRKFGKSARLNMAEQTISLLEIGRNGEITVSVHSHEVASVLFEEG</sequence>
<gene>
    <name evidence="6" type="ORF">BCL69_103331</name>
</gene>
<dbReference type="InterPro" id="IPR011013">
    <property type="entry name" value="Gal_mutarotase_sf_dom"/>
</dbReference>
<dbReference type="Gene3D" id="2.70.98.30">
    <property type="entry name" value="Golgi alpha-mannosidase II, domain 4"/>
    <property type="match status" value="1"/>
</dbReference>
<dbReference type="EMBL" id="VNHT01000033">
    <property type="protein sequence ID" value="TYP86105.1"/>
    <property type="molecule type" value="Genomic_DNA"/>
</dbReference>
<dbReference type="InterPro" id="IPR037094">
    <property type="entry name" value="Glyco_hydro_38_cen_sf"/>
</dbReference>
<evidence type="ECO:0000256" key="1">
    <source>
        <dbReference type="ARBA" id="ARBA00009792"/>
    </source>
</evidence>
<dbReference type="PANTHER" id="PTHR46017:SF2">
    <property type="entry name" value="MANNOSYLGLYCERATE HYDROLASE"/>
    <property type="match status" value="1"/>
</dbReference>
<proteinExistence type="inferred from homology"/>
<dbReference type="RefSeq" id="WP_052752147.1">
    <property type="nucleotide sequence ID" value="NZ_CP011451.1"/>
</dbReference>
<dbReference type="CDD" id="cd10814">
    <property type="entry name" value="GH38N_AMII_SpGH38_like"/>
    <property type="match status" value="1"/>
</dbReference>
<keyword evidence="4" id="KW-0326">Glycosidase</keyword>
<dbReference type="GO" id="GO:0046872">
    <property type="term" value="F:metal ion binding"/>
    <property type="evidence" value="ECO:0007669"/>
    <property type="project" value="UniProtKB-KW"/>
</dbReference>
<feature type="domain" description="Glycoside hydrolase family 38 central" evidence="5">
    <location>
        <begin position="282"/>
        <end position="356"/>
    </location>
</feature>
<accession>A0A5D3YAL8</accession>
<dbReference type="PANTHER" id="PTHR46017">
    <property type="entry name" value="ALPHA-MANNOSIDASE 2C1"/>
    <property type="match status" value="1"/>
</dbReference>
<dbReference type="GO" id="GO:0006013">
    <property type="term" value="P:mannose metabolic process"/>
    <property type="evidence" value="ECO:0007669"/>
    <property type="project" value="InterPro"/>
</dbReference>
<dbReference type="Pfam" id="PF07748">
    <property type="entry name" value="Glyco_hydro_38C"/>
    <property type="match status" value="1"/>
</dbReference>
<dbReference type="GO" id="GO:0030246">
    <property type="term" value="F:carbohydrate binding"/>
    <property type="evidence" value="ECO:0007669"/>
    <property type="project" value="InterPro"/>
</dbReference>
<dbReference type="InterPro" id="IPR011330">
    <property type="entry name" value="Glyco_hydro/deAcase_b/a-brl"/>
</dbReference>
<dbReference type="InterPro" id="IPR015341">
    <property type="entry name" value="Glyco_hydro_38_cen"/>
</dbReference>
<evidence type="ECO:0000256" key="2">
    <source>
        <dbReference type="ARBA" id="ARBA00022723"/>
    </source>
</evidence>
<comment type="caution">
    <text evidence="6">The sequence shown here is derived from an EMBL/GenBank/DDBJ whole genome shotgun (WGS) entry which is preliminary data.</text>
</comment>
<dbReference type="Proteomes" id="UP000324176">
    <property type="component" value="Unassembled WGS sequence"/>
</dbReference>
<name>A0A5D3YAL8_9PROT</name>
<dbReference type="Gene3D" id="3.20.110.10">
    <property type="entry name" value="Glycoside hydrolase 38, N terminal domain"/>
    <property type="match status" value="1"/>
</dbReference>
<dbReference type="Pfam" id="PF17677">
    <property type="entry name" value="Glyco_hydro38C2"/>
    <property type="match status" value="1"/>
</dbReference>
<dbReference type="Pfam" id="PF01074">
    <property type="entry name" value="Glyco_hydro_38N"/>
    <property type="match status" value="1"/>
</dbReference>
<dbReference type="AlphaFoldDB" id="A0A5D3YAL8"/>
<dbReference type="GO" id="GO:0009313">
    <property type="term" value="P:oligosaccharide catabolic process"/>
    <property type="evidence" value="ECO:0007669"/>
    <property type="project" value="TreeGrafter"/>
</dbReference>
<reference evidence="6 7" key="1">
    <citation type="submission" date="2019-07" db="EMBL/GenBank/DDBJ databases">
        <title>Active sludge and wastewater microbial communities from Klosterneuburg, Austria.</title>
        <authorList>
            <person name="Wagner M."/>
        </authorList>
    </citation>
    <scope>NUCLEOTIDE SEQUENCE [LARGE SCALE GENOMIC DNA]</scope>
    <source>
        <strain evidence="6 7">Nm2</strain>
    </source>
</reference>
<protein>
    <submittedName>
        <fullName evidence="6">Alpha mannosidase-like protein</fullName>
    </submittedName>
</protein>
<comment type="similarity">
    <text evidence="1">Belongs to the glycosyl hydrolase 38 family.</text>
</comment>
<evidence type="ECO:0000313" key="7">
    <source>
        <dbReference type="Proteomes" id="UP000324176"/>
    </source>
</evidence>
<dbReference type="SUPFAM" id="SSF88713">
    <property type="entry name" value="Glycoside hydrolase/deacetylase"/>
    <property type="match status" value="1"/>
</dbReference>